<dbReference type="AlphaFoldDB" id="A0A9Q3GKS2"/>
<organism evidence="1 2">
    <name type="scientific">Austropuccinia psidii MF-1</name>
    <dbReference type="NCBI Taxonomy" id="1389203"/>
    <lineage>
        <taxon>Eukaryota</taxon>
        <taxon>Fungi</taxon>
        <taxon>Dikarya</taxon>
        <taxon>Basidiomycota</taxon>
        <taxon>Pucciniomycotina</taxon>
        <taxon>Pucciniomycetes</taxon>
        <taxon>Pucciniales</taxon>
        <taxon>Sphaerophragmiaceae</taxon>
        <taxon>Austropuccinia</taxon>
    </lineage>
</organism>
<evidence type="ECO:0000313" key="2">
    <source>
        <dbReference type="Proteomes" id="UP000765509"/>
    </source>
</evidence>
<keyword evidence="2" id="KW-1185">Reference proteome</keyword>
<accession>A0A9Q3GKS2</accession>
<sequence>MLHISTTKTMLPEVPNIQEEETLRRCLSSNKEMVKTQIGYSFTSLVTDEEEVISLERNYIIKQELKQVASLQATANYEVSQQALSGSFSYVSQWLEYGDALLQKSGFPRCTYNCTETSTLSRST</sequence>
<name>A0A9Q3GKS2_9BASI</name>
<proteinExistence type="predicted"/>
<dbReference type="EMBL" id="AVOT02002655">
    <property type="protein sequence ID" value="MBW0471086.1"/>
    <property type="molecule type" value="Genomic_DNA"/>
</dbReference>
<protein>
    <submittedName>
        <fullName evidence="1">Uncharacterized protein</fullName>
    </submittedName>
</protein>
<gene>
    <name evidence="1" type="ORF">O181_010801</name>
</gene>
<dbReference type="Proteomes" id="UP000765509">
    <property type="component" value="Unassembled WGS sequence"/>
</dbReference>
<evidence type="ECO:0000313" key="1">
    <source>
        <dbReference type="EMBL" id="MBW0471086.1"/>
    </source>
</evidence>
<comment type="caution">
    <text evidence="1">The sequence shown here is derived from an EMBL/GenBank/DDBJ whole genome shotgun (WGS) entry which is preliminary data.</text>
</comment>
<reference evidence="1" key="1">
    <citation type="submission" date="2021-03" db="EMBL/GenBank/DDBJ databases">
        <title>Draft genome sequence of rust myrtle Austropuccinia psidii MF-1, a brazilian biotype.</title>
        <authorList>
            <person name="Quecine M.C."/>
            <person name="Pachon D.M.R."/>
            <person name="Bonatelli M.L."/>
            <person name="Correr F.H."/>
            <person name="Franceschini L.M."/>
            <person name="Leite T.F."/>
            <person name="Margarido G.R.A."/>
            <person name="Almeida C.A."/>
            <person name="Ferrarezi J.A."/>
            <person name="Labate C.A."/>
        </authorList>
    </citation>
    <scope>NUCLEOTIDE SEQUENCE</scope>
    <source>
        <strain evidence="1">MF-1</strain>
    </source>
</reference>